<sequence length="283" mass="32995">MMVICDVDQHPETHKEAEFISQFIPTIIKYEFSREEGPRKTMAEVAYKNEKNDYTFCLDAVSRMNASYTIILQDDALVRWDFFDILDHILKTRIENTYEKGELVKNERLDEVAAVKLFMPEKWQGYSWSQKTVLTLFAIGCTWGPPLAAIYIYLINQHVNTSYLARLLVFLLSVFYVMLLPVLIGQHYVLELRRISVQLYNMYHAPGCCIPGTLYNTKNVGKIVSYLQSVEGTREYPVDIAISDYIRKSDMIHYLIIPNVVYHIGMFSTLHREPKDPEHFQDV</sequence>
<dbReference type="Gene3D" id="3.90.550.10">
    <property type="entry name" value="Spore Coat Polysaccharide Biosynthesis Protein SpsA, Chain A"/>
    <property type="match status" value="1"/>
</dbReference>
<keyword evidence="1" id="KW-0812">Transmembrane</keyword>
<keyword evidence="2" id="KW-1185">Reference proteome</keyword>
<keyword evidence="1" id="KW-1133">Transmembrane helix</keyword>
<protein>
    <submittedName>
        <fullName evidence="3">Uncharacterized protein LOC100369821</fullName>
    </submittedName>
</protein>
<dbReference type="PANTHER" id="PTHR31410:SF1">
    <property type="entry name" value="POST-GPI ATTACHMENT TO PROTEINS FACTOR 4"/>
    <property type="match status" value="1"/>
</dbReference>
<keyword evidence="1" id="KW-0472">Membrane</keyword>
<proteinExistence type="predicted"/>
<dbReference type="GeneID" id="100369821"/>
<name>A0ABM0GST0_SACKO</name>
<evidence type="ECO:0000256" key="1">
    <source>
        <dbReference type="SAM" id="Phobius"/>
    </source>
</evidence>
<organism evidence="2 3">
    <name type="scientific">Saccoglossus kowalevskii</name>
    <name type="common">Acorn worm</name>
    <dbReference type="NCBI Taxonomy" id="10224"/>
    <lineage>
        <taxon>Eukaryota</taxon>
        <taxon>Metazoa</taxon>
        <taxon>Hemichordata</taxon>
        <taxon>Enteropneusta</taxon>
        <taxon>Harrimaniidae</taxon>
        <taxon>Saccoglossus</taxon>
    </lineage>
</organism>
<feature type="transmembrane region" description="Helical" evidence="1">
    <location>
        <begin position="132"/>
        <end position="155"/>
    </location>
</feature>
<evidence type="ECO:0000313" key="2">
    <source>
        <dbReference type="Proteomes" id="UP000694865"/>
    </source>
</evidence>
<dbReference type="InterPro" id="IPR029044">
    <property type="entry name" value="Nucleotide-diphossugar_trans"/>
</dbReference>
<gene>
    <name evidence="3" type="primary">LOC100369821</name>
</gene>
<evidence type="ECO:0000313" key="3">
    <source>
        <dbReference type="RefSeq" id="XP_002736575.1"/>
    </source>
</evidence>
<feature type="transmembrane region" description="Helical" evidence="1">
    <location>
        <begin position="167"/>
        <end position="190"/>
    </location>
</feature>
<dbReference type="Proteomes" id="UP000694865">
    <property type="component" value="Unplaced"/>
</dbReference>
<dbReference type="InterPro" id="IPR029675">
    <property type="entry name" value="PGAP4"/>
</dbReference>
<reference evidence="3" key="1">
    <citation type="submission" date="2025-08" db="UniProtKB">
        <authorList>
            <consortium name="RefSeq"/>
        </authorList>
    </citation>
    <scope>IDENTIFICATION</scope>
    <source>
        <tissue evidence="3">Testes</tissue>
    </source>
</reference>
<dbReference type="PANTHER" id="PTHR31410">
    <property type="entry name" value="TRANSMEMBRANE PROTEIN 246"/>
    <property type="match status" value="1"/>
</dbReference>
<dbReference type="RefSeq" id="XP_002736575.1">
    <property type="nucleotide sequence ID" value="XM_002736529.1"/>
</dbReference>
<accession>A0ABM0GST0</accession>